<dbReference type="EMBL" id="LSMT01000006">
    <property type="protein sequence ID" value="PFX34143.1"/>
    <property type="molecule type" value="Genomic_DNA"/>
</dbReference>
<dbReference type="Proteomes" id="UP000225706">
    <property type="component" value="Unassembled WGS sequence"/>
</dbReference>
<dbReference type="InterPro" id="IPR012337">
    <property type="entry name" value="RNaseH-like_sf"/>
</dbReference>
<comment type="caution">
    <text evidence="3">The sequence shown here is derived from an EMBL/GenBank/DDBJ whole genome shotgun (WGS) entry which is preliminary data.</text>
</comment>
<dbReference type="SUPFAM" id="SSF56672">
    <property type="entry name" value="DNA/RNA polymerases"/>
    <property type="match status" value="1"/>
</dbReference>
<dbReference type="Gene3D" id="3.30.420.10">
    <property type="entry name" value="Ribonuclease H-like superfamily/Ribonuclease H"/>
    <property type="match status" value="1"/>
</dbReference>
<dbReference type="PROSITE" id="PS50994">
    <property type="entry name" value="INTEGRASE"/>
    <property type="match status" value="1"/>
</dbReference>
<evidence type="ECO:0000313" key="3">
    <source>
        <dbReference type="EMBL" id="PFX34143.1"/>
    </source>
</evidence>
<evidence type="ECO:0000256" key="1">
    <source>
        <dbReference type="SAM" id="MobiDB-lite"/>
    </source>
</evidence>
<evidence type="ECO:0000313" key="4">
    <source>
        <dbReference type="Proteomes" id="UP000225706"/>
    </source>
</evidence>
<sequence>MLDEAPSANMSQAIGKVTKFVVAGGLRVLHRTTGFYFLANGIQEPKTMKAVLLMNLLAETYQLAKDLVAPAQLKDDTITYKIIVERMRELKPERSALVAGYEFKNQAGNSSESVSHYVATPRHLATEYKFGEAMQTEHLRDRLVSGIRDLNMITELLKVKLADLSFDLAVQKCLAIGQANKDVQVLQGEQGPDTPVNKLDTVKTGEEQATSKPPPPKAEGFRGRESSFKLKVLTQVNSVRQDDDNGELNSLLKEYSNIFDGLGKVNDFEHKITIDPKVKPKSQHLRRISVGQIEAVNNELDRMLEQDNIEEVTEPSPWVSNLAIVPKKSGDLRVCCDFTRSICILVDNVIIHAPTMPELVNLLWPVCERCRQYRLKLNKEACILKEITYREVIKALTAIFARFGYPEELVSDNDSKQFISAEFEAYLKPCGIQHMGVSPYYVRSDGKLERFHRYVKKNFL</sequence>
<dbReference type="SUPFAM" id="SSF53098">
    <property type="entry name" value="Ribonuclease H-like"/>
    <property type="match status" value="1"/>
</dbReference>
<protein>
    <recommendedName>
        <fullName evidence="2">Integrase catalytic domain-containing protein</fullName>
    </recommendedName>
</protein>
<dbReference type="PANTHER" id="PTHR37984:SF5">
    <property type="entry name" value="PROTEIN NYNRIN-LIKE"/>
    <property type="match status" value="1"/>
</dbReference>
<name>A0A2B4SYG7_STYPI</name>
<reference evidence="4" key="1">
    <citation type="journal article" date="2017" name="bioRxiv">
        <title>Comparative analysis of the genomes of Stylophora pistillata and Acropora digitifera provides evidence for extensive differences between species of corals.</title>
        <authorList>
            <person name="Voolstra C.R."/>
            <person name="Li Y."/>
            <person name="Liew Y.J."/>
            <person name="Baumgarten S."/>
            <person name="Zoccola D."/>
            <person name="Flot J.-F."/>
            <person name="Tambutte S."/>
            <person name="Allemand D."/>
            <person name="Aranda M."/>
        </authorList>
    </citation>
    <scope>NUCLEOTIDE SEQUENCE [LARGE SCALE GENOMIC DNA]</scope>
</reference>
<evidence type="ECO:0000259" key="2">
    <source>
        <dbReference type="PROSITE" id="PS50994"/>
    </source>
</evidence>
<gene>
    <name evidence="3" type="ORF">AWC38_SpisGene947</name>
</gene>
<dbReference type="PANTHER" id="PTHR37984">
    <property type="entry name" value="PROTEIN CBG26694"/>
    <property type="match status" value="1"/>
</dbReference>
<feature type="region of interest" description="Disordered" evidence="1">
    <location>
        <begin position="186"/>
        <end position="222"/>
    </location>
</feature>
<dbReference type="Gene3D" id="3.10.10.10">
    <property type="entry name" value="HIV Type 1 Reverse Transcriptase, subunit A, domain 1"/>
    <property type="match status" value="1"/>
</dbReference>
<proteinExistence type="predicted"/>
<keyword evidence="4" id="KW-1185">Reference proteome</keyword>
<dbReference type="AlphaFoldDB" id="A0A2B4SYG7"/>
<dbReference type="InterPro" id="IPR036397">
    <property type="entry name" value="RNaseH_sf"/>
</dbReference>
<dbReference type="GO" id="GO:0015074">
    <property type="term" value="P:DNA integration"/>
    <property type="evidence" value="ECO:0007669"/>
    <property type="project" value="InterPro"/>
</dbReference>
<dbReference type="OrthoDB" id="5957306at2759"/>
<dbReference type="InterPro" id="IPR001584">
    <property type="entry name" value="Integrase_cat-core"/>
</dbReference>
<dbReference type="InterPro" id="IPR050951">
    <property type="entry name" value="Retrovirus_Pol_polyprotein"/>
</dbReference>
<organism evidence="3 4">
    <name type="scientific">Stylophora pistillata</name>
    <name type="common">Smooth cauliflower coral</name>
    <dbReference type="NCBI Taxonomy" id="50429"/>
    <lineage>
        <taxon>Eukaryota</taxon>
        <taxon>Metazoa</taxon>
        <taxon>Cnidaria</taxon>
        <taxon>Anthozoa</taxon>
        <taxon>Hexacorallia</taxon>
        <taxon>Scleractinia</taxon>
        <taxon>Astrocoeniina</taxon>
        <taxon>Pocilloporidae</taxon>
        <taxon>Stylophora</taxon>
    </lineage>
</organism>
<dbReference type="GO" id="GO:0003676">
    <property type="term" value="F:nucleic acid binding"/>
    <property type="evidence" value="ECO:0007669"/>
    <property type="project" value="InterPro"/>
</dbReference>
<feature type="domain" description="Integrase catalytic" evidence="2">
    <location>
        <begin position="391"/>
        <end position="460"/>
    </location>
</feature>
<accession>A0A2B4SYG7</accession>
<dbReference type="InterPro" id="IPR043502">
    <property type="entry name" value="DNA/RNA_pol_sf"/>
</dbReference>